<accession>A0A9P5YIU2</accession>
<gene>
    <name evidence="2" type="ORF">BDN70DRAFT_845769</name>
</gene>
<dbReference type="Pfam" id="PF13650">
    <property type="entry name" value="Asp_protease_2"/>
    <property type="match status" value="1"/>
</dbReference>
<dbReference type="EMBL" id="MU155884">
    <property type="protein sequence ID" value="KAF9470672.1"/>
    <property type="molecule type" value="Genomic_DNA"/>
</dbReference>
<dbReference type="OrthoDB" id="5596707at2759"/>
<feature type="compositionally biased region" description="Polar residues" evidence="1">
    <location>
        <begin position="383"/>
        <end position="403"/>
    </location>
</feature>
<proteinExistence type="predicted"/>
<evidence type="ECO:0000313" key="2">
    <source>
        <dbReference type="EMBL" id="KAF9470672.1"/>
    </source>
</evidence>
<feature type="compositionally biased region" description="Polar residues" evidence="1">
    <location>
        <begin position="413"/>
        <end position="427"/>
    </location>
</feature>
<feature type="non-terminal residue" evidence="2">
    <location>
        <position position="651"/>
    </location>
</feature>
<evidence type="ECO:0008006" key="4">
    <source>
        <dbReference type="Google" id="ProtNLM"/>
    </source>
</evidence>
<evidence type="ECO:0000313" key="3">
    <source>
        <dbReference type="Proteomes" id="UP000807469"/>
    </source>
</evidence>
<dbReference type="CDD" id="cd00303">
    <property type="entry name" value="retropepsin_like"/>
    <property type="match status" value="1"/>
</dbReference>
<feature type="region of interest" description="Disordered" evidence="1">
    <location>
        <begin position="370"/>
        <end position="430"/>
    </location>
</feature>
<dbReference type="Proteomes" id="UP000807469">
    <property type="component" value="Unassembled WGS sequence"/>
</dbReference>
<reference evidence="2" key="1">
    <citation type="submission" date="2020-11" db="EMBL/GenBank/DDBJ databases">
        <authorList>
            <consortium name="DOE Joint Genome Institute"/>
            <person name="Ahrendt S."/>
            <person name="Riley R."/>
            <person name="Andreopoulos W."/>
            <person name="Labutti K."/>
            <person name="Pangilinan J."/>
            <person name="Ruiz-Duenas F.J."/>
            <person name="Barrasa J.M."/>
            <person name="Sanchez-Garcia M."/>
            <person name="Camarero S."/>
            <person name="Miyauchi S."/>
            <person name="Serrano A."/>
            <person name="Linde D."/>
            <person name="Babiker R."/>
            <person name="Drula E."/>
            <person name="Ayuso-Fernandez I."/>
            <person name="Pacheco R."/>
            <person name="Padilla G."/>
            <person name="Ferreira P."/>
            <person name="Barriuso J."/>
            <person name="Kellner H."/>
            <person name="Castanera R."/>
            <person name="Alfaro M."/>
            <person name="Ramirez L."/>
            <person name="Pisabarro A.G."/>
            <person name="Kuo A."/>
            <person name="Tritt A."/>
            <person name="Lipzen A."/>
            <person name="He G."/>
            <person name="Yan M."/>
            <person name="Ng V."/>
            <person name="Cullen D."/>
            <person name="Martin F."/>
            <person name="Rosso M.-N."/>
            <person name="Henrissat B."/>
            <person name="Hibbett D."/>
            <person name="Martinez A.T."/>
            <person name="Grigoriev I.V."/>
        </authorList>
    </citation>
    <scope>NUCLEOTIDE SEQUENCE</scope>
    <source>
        <strain evidence="2">CIRM-BRFM 674</strain>
    </source>
</reference>
<dbReference type="Gene3D" id="2.40.70.10">
    <property type="entry name" value="Acid Proteases"/>
    <property type="match status" value="1"/>
</dbReference>
<comment type="caution">
    <text evidence="2">The sequence shown here is derived from an EMBL/GenBank/DDBJ whole genome shotgun (WGS) entry which is preliminary data.</text>
</comment>
<name>A0A9P5YIU2_9AGAR</name>
<sequence length="651" mass="72520">MPAPNKASAPKFDGKASTLVRFLDKVYRLGKAAELPDDKIIEWTISYTDPDDGELWEQQTESQGNDWAKFKAAITKLYPGADGERRYAMEDLETLVRNNSSQPVTNQDQFGEYYRTFLKISNFLNQKNSSRLSEREISTLFLNGLHTDFRDQVRAQLKIKNPDHHSSDPYTLAEICQAALLIAPQPPSPVSHQTTHTDVKREVFDISGLGPEFDKRITDAMTMAMTILKGVNQPPAVGNRNTNSTSYQANRPLNCAFCSDASHFIRECPKMADYIAKGWCRKDQENQITIPDGTKVTFRLAPGRNLMERIDNWRKANPSIPTVSANIVEVDYTESARIEEIVEESEPDLPYVSQREVEEADMLEALAASVLRQADDTRRKQGSSKTTGPTTRSMTSHQKTSVPKTEAPKQAPKQASNVPPTTENNAGPQYKYICPIEDPKIVSRVMQKGLENTITLTTQELLAVSPELRKLLRELISVKRVAPAVNSVNVNHVSKRRTMSSQSKGGLPLHSDGVTLPEMDGGLILEDGHVVEALVDNGSMILALRRDIWEKLGIPIRADHMMRMQSANLTSNDTMGLLHNLPLTIGGYTFYVQVQVIDDAPYELLLGLPFFALTEATVKHSGDGSVHLTLRDPNSGAIITVPTRERKANNR</sequence>
<organism evidence="2 3">
    <name type="scientific">Pholiota conissans</name>
    <dbReference type="NCBI Taxonomy" id="109636"/>
    <lineage>
        <taxon>Eukaryota</taxon>
        <taxon>Fungi</taxon>
        <taxon>Dikarya</taxon>
        <taxon>Basidiomycota</taxon>
        <taxon>Agaricomycotina</taxon>
        <taxon>Agaricomycetes</taxon>
        <taxon>Agaricomycetidae</taxon>
        <taxon>Agaricales</taxon>
        <taxon>Agaricineae</taxon>
        <taxon>Strophariaceae</taxon>
        <taxon>Pholiota</taxon>
    </lineage>
</organism>
<evidence type="ECO:0000256" key="1">
    <source>
        <dbReference type="SAM" id="MobiDB-lite"/>
    </source>
</evidence>
<dbReference type="InterPro" id="IPR021109">
    <property type="entry name" value="Peptidase_aspartic_dom_sf"/>
</dbReference>
<keyword evidence="3" id="KW-1185">Reference proteome</keyword>
<dbReference type="AlphaFoldDB" id="A0A9P5YIU2"/>
<protein>
    <recommendedName>
        <fullName evidence="4">CCHC-type domain-containing protein</fullName>
    </recommendedName>
</protein>
<dbReference type="SUPFAM" id="SSF50630">
    <property type="entry name" value="Acid proteases"/>
    <property type="match status" value="1"/>
</dbReference>